<dbReference type="Gene3D" id="3.15.10.30">
    <property type="entry name" value="Haemolymph juvenile hormone binding protein"/>
    <property type="match status" value="1"/>
</dbReference>
<dbReference type="Pfam" id="PF07294">
    <property type="entry name" value="Fibroin_P25"/>
    <property type="match status" value="1"/>
</dbReference>
<dbReference type="InterPro" id="IPR038606">
    <property type="entry name" value="To_sf"/>
</dbReference>
<dbReference type="GO" id="GO:0005576">
    <property type="term" value="C:extracellular region"/>
    <property type="evidence" value="ECO:0007669"/>
    <property type="project" value="InterPro"/>
</dbReference>
<proteinExistence type="predicted"/>
<sequence length="213" mass="24764">MTQFEYSDEEAIVRPCGLQDLKCIQQYFAQNSQCSLPNGPAPDSHRVKSIPMYLPHVNVTFILTDVDIKGFNDFKIVDFYINKKTNTVLFEVEFRRIWVYSPRTIITYHRKGKEPLDLADYAFIEYLNLSLTLTAPQINNIDMSKNHVYTYVSDSNPRSGLGPIFTDNKDEYVRRTTKLLLDRVALGLQEAFVTQGEIFFFLFFQSTVCTYYN</sequence>
<reference evidence="2" key="1">
    <citation type="submission" date="2025-08" db="UniProtKB">
        <authorList>
            <consortium name="RefSeq"/>
        </authorList>
    </citation>
    <scope>IDENTIFICATION</scope>
    <source>
        <tissue evidence="2">Whole larval tissue</tissue>
    </source>
</reference>
<dbReference type="GO" id="GO:0005198">
    <property type="term" value="F:structural molecule activity"/>
    <property type="evidence" value="ECO:0007669"/>
    <property type="project" value="InterPro"/>
</dbReference>
<dbReference type="RefSeq" id="XP_050551675.1">
    <property type="nucleotide sequence ID" value="XM_050695718.1"/>
</dbReference>
<dbReference type="AlphaFoldDB" id="A0A9R0EXE9"/>
<accession>A0A9R0EXE9</accession>
<dbReference type="InterPro" id="IPR009911">
    <property type="entry name" value="Fibroin_P25"/>
</dbReference>
<keyword evidence="1" id="KW-1185">Reference proteome</keyword>
<dbReference type="Proteomes" id="UP000829999">
    <property type="component" value="Chromosome 9"/>
</dbReference>
<organism evidence="1 2">
    <name type="scientific">Spodoptera frugiperda</name>
    <name type="common">Fall armyworm</name>
    <dbReference type="NCBI Taxonomy" id="7108"/>
    <lineage>
        <taxon>Eukaryota</taxon>
        <taxon>Metazoa</taxon>
        <taxon>Ecdysozoa</taxon>
        <taxon>Arthropoda</taxon>
        <taxon>Hexapoda</taxon>
        <taxon>Insecta</taxon>
        <taxon>Pterygota</taxon>
        <taxon>Neoptera</taxon>
        <taxon>Endopterygota</taxon>
        <taxon>Lepidoptera</taxon>
        <taxon>Glossata</taxon>
        <taxon>Ditrysia</taxon>
        <taxon>Noctuoidea</taxon>
        <taxon>Noctuidae</taxon>
        <taxon>Amphipyrinae</taxon>
        <taxon>Spodoptera</taxon>
    </lineage>
</organism>
<gene>
    <name evidence="2" type="primary">LOC126911005</name>
</gene>
<dbReference type="GeneID" id="126911005"/>
<name>A0A9R0EXE9_SPOFR</name>
<protein>
    <submittedName>
        <fullName evidence="2">Fibrohexamerin-like</fullName>
    </submittedName>
</protein>
<evidence type="ECO:0000313" key="2">
    <source>
        <dbReference type="RefSeq" id="XP_050551675.1"/>
    </source>
</evidence>
<evidence type="ECO:0000313" key="1">
    <source>
        <dbReference type="Proteomes" id="UP000829999"/>
    </source>
</evidence>
<dbReference type="OrthoDB" id="7446189at2759"/>